<keyword evidence="1" id="KW-0150">Chloroplast</keyword>
<dbReference type="EMBL" id="MF101442">
    <property type="protein sequence ID" value="ARW66449.1"/>
    <property type="molecule type" value="Genomic_DNA"/>
</dbReference>
<accession>A0A1Z1MKP6</accession>
<geneLocation type="chloroplast" evidence="1"/>
<dbReference type="RefSeq" id="YP_009397263.1">
    <property type="nucleotide sequence ID" value="NC_035286.1"/>
</dbReference>
<gene>
    <name evidence="1" type="primary">petP</name>
</gene>
<reference evidence="1" key="1">
    <citation type="journal article" date="2017" name="J. Phycol.">
        <title>Analysis of chloroplast genomes and a supermatrix inform reclassification of the Rhodomelaceae (Rhodophyta).</title>
        <authorList>
            <person name="Diaz-Tapia P."/>
            <person name="Maggs C.A."/>
            <person name="West J.A."/>
            <person name="Verbruggen H."/>
        </authorList>
    </citation>
    <scope>NUCLEOTIDE SEQUENCE</scope>
    <source>
        <strain evidence="1">PD1024</strain>
    </source>
</reference>
<proteinExistence type="predicted"/>
<protein>
    <submittedName>
        <fullName evidence="1">Cytochrome b6-f complex subunit PetP</fullName>
    </submittedName>
</protein>
<organism evidence="1">
    <name type="scientific">Thuretia quercifolia</name>
    <dbReference type="NCBI Taxonomy" id="189650"/>
    <lineage>
        <taxon>Eukaryota</taxon>
        <taxon>Rhodophyta</taxon>
        <taxon>Florideophyceae</taxon>
        <taxon>Rhodymeniophycidae</taxon>
        <taxon>Ceramiales</taxon>
        <taxon>Dasyaceae</taxon>
        <taxon>Thuretia</taxon>
    </lineage>
</organism>
<sequence length="65" mass="7854">MTKKILLKSIPTKIKIKIFKYFHFEKYIVGYKITSKNYKLLIIQLKNNIRLWILSHEIKAIKNCT</sequence>
<dbReference type="GeneID" id="33359593"/>
<name>A0A1Z1MKP6_9FLOR</name>
<evidence type="ECO:0000313" key="1">
    <source>
        <dbReference type="EMBL" id="ARW66449.1"/>
    </source>
</evidence>
<dbReference type="AlphaFoldDB" id="A0A1Z1MKP6"/>
<keyword evidence="1" id="KW-0934">Plastid</keyword>